<reference evidence="1 2" key="1">
    <citation type="submission" date="2021-06" db="EMBL/GenBank/DDBJ databases">
        <title>Differences between aerobic and microaerobic xylene degrading microbial communities.</title>
        <authorList>
            <person name="Banerjee S."/>
            <person name="Tancsics A."/>
        </authorList>
    </citation>
    <scope>NUCLEOTIDE SEQUENCE [LARGE SCALE GENOMIC DNA]</scope>
    <source>
        <strain evidence="1 2">MAP12</strain>
    </source>
</reference>
<evidence type="ECO:0008006" key="3">
    <source>
        <dbReference type="Google" id="ProtNLM"/>
    </source>
</evidence>
<comment type="caution">
    <text evidence="1">The sequence shown here is derived from an EMBL/GenBank/DDBJ whole genome shotgun (WGS) entry which is preliminary data.</text>
</comment>
<evidence type="ECO:0000313" key="1">
    <source>
        <dbReference type="EMBL" id="MBV2132949.1"/>
    </source>
</evidence>
<dbReference type="RefSeq" id="WP_217681411.1">
    <property type="nucleotide sequence ID" value="NZ_JAHRGL010000019.1"/>
</dbReference>
<organism evidence="1 2">
    <name type="scientific">Geopseudomonas aromaticivorans</name>
    <dbReference type="NCBI Taxonomy" id="2849492"/>
    <lineage>
        <taxon>Bacteria</taxon>
        <taxon>Pseudomonadati</taxon>
        <taxon>Pseudomonadota</taxon>
        <taxon>Gammaproteobacteria</taxon>
        <taxon>Pseudomonadales</taxon>
        <taxon>Pseudomonadaceae</taxon>
        <taxon>Geopseudomonas</taxon>
    </lineage>
</organism>
<protein>
    <recommendedName>
        <fullName evidence="3">Glycosyltransferase</fullName>
    </recommendedName>
</protein>
<accession>A0ABS6MX17</accession>
<evidence type="ECO:0000313" key="2">
    <source>
        <dbReference type="Proteomes" id="UP000813068"/>
    </source>
</evidence>
<sequence length="343" mass="39708">MWDKAFIRFPDKISEGGGARNAQFAKALLERNCSIYRYKSNNKLLRLAHGLGFLIRINSCKGETIFFHYSLLLYFFGSKLVTNFIFLKLLQIVLSSAAKTNKITIEVNDLPYEQSIDLELPSNKLWILDNSVFRIKNLNFIFASRKMMQYVIQKYKTNEPCCKFILNGGPLLKDLPDSPSRKRLKLVYTGTLNHGRQIENLISIFSELPHDLILMGEGGEWISHLPNLGDNIVYKGQLSENEAHVVTAGCDCGLIPYDDSRLYYNLCYPTKASFYITAGIPFISTPLQELMSHFSDSYVFFESFDSWRELITHRDFSKNVMLKKNMISDIRNLYTWQYLLRDF</sequence>
<keyword evidence="2" id="KW-1185">Reference proteome</keyword>
<proteinExistence type="predicted"/>
<dbReference type="EMBL" id="JAHRGL010000019">
    <property type="protein sequence ID" value="MBV2132949.1"/>
    <property type="molecule type" value="Genomic_DNA"/>
</dbReference>
<gene>
    <name evidence="1" type="ORF">KRX52_09060</name>
</gene>
<name>A0ABS6MX17_9GAMM</name>
<dbReference type="Proteomes" id="UP000813068">
    <property type="component" value="Unassembled WGS sequence"/>
</dbReference>